<keyword evidence="3" id="KW-0808">Transferase</keyword>
<sequence length="370" mass="39919">MGGSRTDIWYLIGTLSVGGAERTLVDLANGLDPDRFDVTIWTILEPGPLAGDVHEHVTVRSLGAANKADLRAPLRFVSALRRHQPDILQSFLFYDNTLATIAGLACSQTTVITGVRAVPNDPSIPRSLVRRVTCRLADHIVSNSEAGIDFILEHGADPGSVSVVHNGRDLEAYRNGEATPELRESLEIPPDAPVVGTVGRLIERKGHYDLLEAWPLVLDDHPDAQLVIVGDGPERDGLEARARELGVWDSVHLPGTRDDVPALLDLMDVFAFPSHFEGLPGALLEAMAAGLPIVATPVDGNSELLDDEQSGLFVPVQAPDALASAICRLLSQESFATSISDEATHVATTDFSLERMVGDFTTVYEERPTY</sequence>
<dbReference type="PANTHER" id="PTHR12526">
    <property type="entry name" value="GLYCOSYLTRANSFERASE"/>
    <property type="match status" value="1"/>
</dbReference>
<dbReference type="SUPFAM" id="SSF53756">
    <property type="entry name" value="UDP-Glycosyltransferase/glycogen phosphorylase"/>
    <property type="match status" value="1"/>
</dbReference>
<dbReference type="Proteomes" id="UP000011607">
    <property type="component" value="Unassembled WGS sequence"/>
</dbReference>
<evidence type="ECO:0000313" key="4">
    <source>
        <dbReference type="Proteomes" id="UP000011607"/>
    </source>
</evidence>
<dbReference type="OrthoDB" id="132546at2157"/>
<dbReference type="Pfam" id="PF13439">
    <property type="entry name" value="Glyco_transf_4"/>
    <property type="match status" value="1"/>
</dbReference>
<reference evidence="3 4" key="1">
    <citation type="journal article" date="2014" name="PLoS Genet.">
        <title>Phylogenetically driven sequencing of extremely halophilic archaea reveals strategies for static and dynamic osmo-response.</title>
        <authorList>
            <person name="Becker E.A."/>
            <person name="Seitzer P.M."/>
            <person name="Tritt A."/>
            <person name="Larsen D."/>
            <person name="Krusor M."/>
            <person name="Yao A.I."/>
            <person name="Wu D."/>
            <person name="Madern D."/>
            <person name="Eisen J.A."/>
            <person name="Darling A.E."/>
            <person name="Facciotti M.T."/>
        </authorList>
    </citation>
    <scope>NUCLEOTIDE SEQUENCE [LARGE SCALE GENOMIC DNA]</scope>
    <source>
        <strain evidence="3 4">JCM 10879</strain>
    </source>
</reference>
<evidence type="ECO:0000259" key="1">
    <source>
        <dbReference type="Pfam" id="PF00534"/>
    </source>
</evidence>
<dbReference type="AlphaFoldDB" id="M0MN86"/>
<gene>
    <name evidence="3" type="ORF">C446_00310</name>
</gene>
<dbReference type="Gene3D" id="3.40.50.2000">
    <property type="entry name" value="Glycogen Phosphorylase B"/>
    <property type="match status" value="2"/>
</dbReference>
<dbReference type="InterPro" id="IPR001296">
    <property type="entry name" value="Glyco_trans_1"/>
</dbReference>
<feature type="domain" description="Glycosyl transferase family 1" evidence="1">
    <location>
        <begin position="180"/>
        <end position="344"/>
    </location>
</feature>
<dbReference type="PATRIC" id="fig|1227454.3.peg.64"/>
<name>M0MN86_9EURY</name>
<accession>M0MN86</accession>
<comment type="caution">
    <text evidence="3">The sequence shown here is derived from an EMBL/GenBank/DDBJ whole genome shotgun (WGS) entry which is preliminary data.</text>
</comment>
<dbReference type="GO" id="GO:0016757">
    <property type="term" value="F:glycosyltransferase activity"/>
    <property type="evidence" value="ECO:0007669"/>
    <property type="project" value="InterPro"/>
</dbReference>
<protein>
    <submittedName>
        <fullName evidence="3">Group 1 glycosyl transferase</fullName>
    </submittedName>
</protein>
<organism evidence="3 4">
    <name type="scientific">Halobiforma nitratireducens JCM 10879</name>
    <dbReference type="NCBI Taxonomy" id="1227454"/>
    <lineage>
        <taxon>Archaea</taxon>
        <taxon>Methanobacteriati</taxon>
        <taxon>Methanobacteriota</taxon>
        <taxon>Stenosarchaea group</taxon>
        <taxon>Halobacteria</taxon>
        <taxon>Halobacteriales</taxon>
        <taxon>Natrialbaceae</taxon>
        <taxon>Halobiforma</taxon>
    </lineage>
</organism>
<keyword evidence="4" id="KW-1185">Reference proteome</keyword>
<dbReference type="STRING" id="1227454.C446_00310"/>
<dbReference type="EMBL" id="AOMA01000003">
    <property type="protein sequence ID" value="EMA47111.1"/>
    <property type="molecule type" value="Genomic_DNA"/>
</dbReference>
<dbReference type="Pfam" id="PF00534">
    <property type="entry name" value="Glycos_transf_1"/>
    <property type="match status" value="1"/>
</dbReference>
<dbReference type="PANTHER" id="PTHR12526:SF630">
    <property type="entry name" value="GLYCOSYLTRANSFERASE"/>
    <property type="match status" value="1"/>
</dbReference>
<proteinExistence type="predicted"/>
<feature type="domain" description="Glycosyltransferase subfamily 4-like N-terminal" evidence="2">
    <location>
        <begin position="17"/>
        <end position="171"/>
    </location>
</feature>
<evidence type="ECO:0000259" key="2">
    <source>
        <dbReference type="Pfam" id="PF13439"/>
    </source>
</evidence>
<dbReference type="InterPro" id="IPR028098">
    <property type="entry name" value="Glyco_trans_4-like_N"/>
</dbReference>
<dbReference type="eggNOG" id="arCOG01403">
    <property type="taxonomic scope" value="Archaea"/>
</dbReference>
<dbReference type="RefSeq" id="WP_006671038.1">
    <property type="nucleotide sequence ID" value="NZ_AOMA01000003.1"/>
</dbReference>
<evidence type="ECO:0000313" key="3">
    <source>
        <dbReference type="EMBL" id="EMA47111.1"/>
    </source>
</evidence>